<feature type="transmembrane region" description="Helical" evidence="1">
    <location>
        <begin position="145"/>
        <end position="164"/>
    </location>
</feature>
<sequence>MSSTADSDLVSLVSTLIRLESTNVSMLAFVVYDAILTLHGESQIVWKELKTKVSPQLVLYFICKYGAVLDATILACQFHKLITPSRGKEHREVRIFVWFDMRRCIALYIPMMVLVLCLEASGHCNTLISILFLCNRNVKIKRIMIFVTTISYAVACAFLIRYMGPSVRSTVTIQIQNVRSCVTEFDARVAIGLWGPPVLVDVCAIVLLCWNALDQPRTSNIRIASILAHDGIALLLSIDSSSQMGFALRLAVIILSIISDQGLNLVTALYIEYINASFNTRLFLMLRGRSVLHSPDSDFDDHEDFDSLNSVHSEISTGIHLIRMPHSGEQI</sequence>
<dbReference type="InterPro" id="IPR045340">
    <property type="entry name" value="DUF6533"/>
</dbReference>
<evidence type="ECO:0000259" key="2">
    <source>
        <dbReference type="Pfam" id="PF20151"/>
    </source>
</evidence>
<accession>A0A0H2RDD5</accession>
<feature type="transmembrane region" description="Helical" evidence="1">
    <location>
        <begin position="193"/>
        <end position="213"/>
    </location>
</feature>
<dbReference type="AlphaFoldDB" id="A0A0H2RDD5"/>
<keyword evidence="4" id="KW-1185">Reference proteome</keyword>
<dbReference type="EMBL" id="KQ086135">
    <property type="protein sequence ID" value="KLO07513.1"/>
    <property type="molecule type" value="Genomic_DNA"/>
</dbReference>
<evidence type="ECO:0000313" key="4">
    <source>
        <dbReference type="Proteomes" id="UP000053477"/>
    </source>
</evidence>
<reference evidence="3 4" key="1">
    <citation type="submission" date="2015-04" db="EMBL/GenBank/DDBJ databases">
        <title>Complete genome sequence of Schizopora paradoxa KUC8140, a cosmopolitan wood degrader in East Asia.</title>
        <authorList>
            <consortium name="DOE Joint Genome Institute"/>
            <person name="Min B."/>
            <person name="Park H."/>
            <person name="Jang Y."/>
            <person name="Kim J.-J."/>
            <person name="Kim K.H."/>
            <person name="Pangilinan J."/>
            <person name="Lipzen A."/>
            <person name="Riley R."/>
            <person name="Grigoriev I.V."/>
            <person name="Spatafora J.W."/>
            <person name="Choi I.-G."/>
        </authorList>
    </citation>
    <scope>NUCLEOTIDE SEQUENCE [LARGE SCALE GENOMIC DNA]</scope>
    <source>
        <strain evidence="3 4">KUC8140</strain>
    </source>
</reference>
<dbReference type="Proteomes" id="UP000053477">
    <property type="component" value="Unassembled WGS sequence"/>
</dbReference>
<organism evidence="3 4">
    <name type="scientific">Schizopora paradoxa</name>
    <dbReference type="NCBI Taxonomy" id="27342"/>
    <lineage>
        <taxon>Eukaryota</taxon>
        <taxon>Fungi</taxon>
        <taxon>Dikarya</taxon>
        <taxon>Basidiomycota</taxon>
        <taxon>Agaricomycotina</taxon>
        <taxon>Agaricomycetes</taxon>
        <taxon>Hymenochaetales</taxon>
        <taxon>Schizoporaceae</taxon>
        <taxon>Schizopora</taxon>
    </lineage>
</organism>
<dbReference type="OrthoDB" id="2769707at2759"/>
<evidence type="ECO:0000256" key="1">
    <source>
        <dbReference type="SAM" id="Phobius"/>
    </source>
</evidence>
<keyword evidence="1" id="KW-1133">Transmembrane helix</keyword>
<name>A0A0H2RDD5_9AGAM</name>
<feature type="transmembrane region" description="Helical" evidence="1">
    <location>
        <begin position="105"/>
        <end position="133"/>
    </location>
</feature>
<protein>
    <recommendedName>
        <fullName evidence="2">DUF6533 domain-containing protein</fullName>
    </recommendedName>
</protein>
<feature type="domain" description="DUF6533" evidence="2">
    <location>
        <begin position="23"/>
        <end position="69"/>
    </location>
</feature>
<keyword evidence="1" id="KW-0472">Membrane</keyword>
<proteinExistence type="predicted"/>
<keyword evidence="1" id="KW-0812">Transmembrane</keyword>
<dbReference type="Pfam" id="PF20151">
    <property type="entry name" value="DUF6533"/>
    <property type="match status" value="1"/>
</dbReference>
<evidence type="ECO:0000313" key="3">
    <source>
        <dbReference type="EMBL" id="KLO07513.1"/>
    </source>
</evidence>
<dbReference type="InParanoid" id="A0A0H2RDD5"/>
<gene>
    <name evidence="3" type="ORF">SCHPADRAFT_945227</name>
</gene>